<organism evidence="3 4">
    <name type="scientific">Entomortierella parvispora</name>
    <dbReference type="NCBI Taxonomy" id="205924"/>
    <lineage>
        <taxon>Eukaryota</taxon>
        <taxon>Fungi</taxon>
        <taxon>Fungi incertae sedis</taxon>
        <taxon>Mucoromycota</taxon>
        <taxon>Mortierellomycotina</taxon>
        <taxon>Mortierellomycetes</taxon>
        <taxon>Mortierellales</taxon>
        <taxon>Mortierellaceae</taxon>
        <taxon>Entomortierella</taxon>
    </lineage>
</organism>
<sequence>MDRSELLPKDSLSRSIFQRGPFKKTPQQSATSLTPAAASSLGRGRPIEVPAVPVTDLFPAVTPKQEPIDHTIQVLDSGRAPVNYNPTSSNSQVAVTALVPRPQTSVDQVNRPLIADSRPIRHRSPDPMYQGRGSNQDQGGSKSSYELQPYGNRPDGEAWRDYRDSQSNGNYRGHHSRGSSDYHQGHSRDGGRPYYSRQDSGSYRSQQSGGYGRGRRPSPRRDSRERRYGSPESAGMQESNKRRLSNSPQPWGARSDPSDDKRPRYRGSSPRPRTPPDIDMDHFGGYTSASNHLSKAEISSPTKAMQKLDLKTTRSRSKSRKDKRRRAVKDSDDSSSASSSSGSESESEDSEQERQKLSGATPLKIHGVIHDLLLDLQKARSKHAKLSEKQRACSKRIGDISRKLERRFRDLSEATLTDNTPSARPTLMSMSSMEKVPSRAAVVPSTKPIQQMAMPVTTVSASRPQPSQRTMSQNGRIPIAKSNLVATLTNIHSDVRSKAFGRKPRSMIHHVPLAGSDLTDIMVTSSLDGTINFWDLETRRSVSSISKEAMNQPWPEDMCWVGRNVLAVASATKEGVPMNHQLTLVDVQVKNKTGGSSVSWNLQTLDQMPHDKGGIGCMAALNEDAGGINLVTAALDKQIIHWKFLPRNSENEFVPIHQKAVHSKHTSTIQSLCFEPQRNILFSGGADSRLIAYDMGRADVVSEYKNQERGRINYITINPRDPNLLLISHATTSNQLSIHDYRLKLDHPVLRFGFESADNLSRQVVPSWHPEGALVSSGMQAETKINIWDVRWVDVQRGRSQSIDLPVSKRVFKAAFHPRRSLMTSISADSCLSFTDFQLNNDQVVNR</sequence>
<reference evidence="3" key="1">
    <citation type="submission" date="2021-11" db="EMBL/GenBank/DDBJ databases">
        <authorList>
            <person name="Herlambang A."/>
            <person name="Guo Y."/>
            <person name="Takashima Y."/>
            <person name="Nishizawa T."/>
        </authorList>
    </citation>
    <scope>NUCLEOTIDE SEQUENCE</scope>
    <source>
        <strain evidence="3">E1425</strain>
    </source>
</reference>
<dbReference type="SUPFAM" id="SSF50978">
    <property type="entry name" value="WD40 repeat-like"/>
    <property type="match status" value="1"/>
</dbReference>
<gene>
    <name evidence="3" type="ORF">EMPS_04461</name>
</gene>
<feature type="compositionally biased region" description="Low complexity" evidence="2">
    <location>
        <begin position="334"/>
        <end position="344"/>
    </location>
</feature>
<evidence type="ECO:0000256" key="2">
    <source>
        <dbReference type="SAM" id="MobiDB-lite"/>
    </source>
</evidence>
<feature type="compositionally biased region" description="Basic and acidic residues" evidence="2">
    <location>
        <begin position="178"/>
        <end position="191"/>
    </location>
</feature>
<dbReference type="InterPro" id="IPR036322">
    <property type="entry name" value="WD40_repeat_dom_sf"/>
</dbReference>
<feature type="compositionally biased region" description="Polar residues" evidence="2">
    <location>
        <begin position="132"/>
        <end position="146"/>
    </location>
</feature>
<dbReference type="SMART" id="SM00320">
    <property type="entry name" value="WD40"/>
    <property type="match status" value="4"/>
</dbReference>
<reference evidence="3" key="2">
    <citation type="journal article" date="2022" name="Microbiol. Resour. Announc.">
        <title>Whole-Genome Sequence of Entomortierella parvispora E1425, a Mucoromycotan Fungus Associated with Burkholderiaceae-Related Endosymbiotic Bacteria.</title>
        <authorList>
            <person name="Herlambang A."/>
            <person name="Guo Y."/>
            <person name="Takashima Y."/>
            <person name="Narisawa K."/>
            <person name="Ohta H."/>
            <person name="Nishizawa T."/>
        </authorList>
    </citation>
    <scope>NUCLEOTIDE SEQUENCE</scope>
    <source>
        <strain evidence="3">E1425</strain>
    </source>
</reference>
<keyword evidence="4" id="KW-1185">Reference proteome</keyword>
<evidence type="ECO:0000313" key="3">
    <source>
        <dbReference type="EMBL" id="GJJ72104.1"/>
    </source>
</evidence>
<feature type="compositionally biased region" description="Polar residues" evidence="2">
    <location>
        <begin position="287"/>
        <end position="303"/>
    </location>
</feature>
<dbReference type="AlphaFoldDB" id="A0A9P3H8J8"/>
<proteinExistence type="predicted"/>
<protein>
    <recommendedName>
        <fullName evidence="5">WD40 repeat-like protein</fullName>
    </recommendedName>
</protein>
<accession>A0A9P3H8J8</accession>
<feature type="compositionally biased region" description="Basic and acidic residues" evidence="2">
    <location>
        <begin position="1"/>
        <end position="12"/>
    </location>
</feature>
<feature type="region of interest" description="Disordered" evidence="2">
    <location>
        <begin position="96"/>
        <end position="362"/>
    </location>
</feature>
<feature type="compositionally biased region" description="Basic and acidic residues" evidence="2">
    <location>
        <begin position="219"/>
        <end position="229"/>
    </location>
</feature>
<feature type="repeat" description="WD" evidence="1">
    <location>
        <begin position="522"/>
        <end position="544"/>
    </location>
</feature>
<evidence type="ECO:0008006" key="5">
    <source>
        <dbReference type="Google" id="ProtNLM"/>
    </source>
</evidence>
<dbReference type="Proteomes" id="UP000827284">
    <property type="component" value="Unassembled WGS sequence"/>
</dbReference>
<dbReference type="InterPro" id="IPR015943">
    <property type="entry name" value="WD40/YVTN_repeat-like_dom_sf"/>
</dbReference>
<feature type="repeat" description="WD" evidence="1">
    <location>
        <begin position="662"/>
        <end position="703"/>
    </location>
</feature>
<feature type="compositionally biased region" description="Low complexity" evidence="2">
    <location>
        <begin position="29"/>
        <end position="41"/>
    </location>
</feature>
<comment type="caution">
    <text evidence="3">The sequence shown here is derived from an EMBL/GenBank/DDBJ whole genome shotgun (WGS) entry which is preliminary data.</text>
</comment>
<dbReference type="PANTHER" id="PTHR47232">
    <property type="entry name" value="TRANSDUCIN FAMILY PROTEIN / WD-40 REPEAT FAMILY PROTEIN"/>
    <property type="match status" value="1"/>
</dbReference>
<dbReference type="Pfam" id="PF00400">
    <property type="entry name" value="WD40"/>
    <property type="match status" value="1"/>
</dbReference>
<dbReference type="PROSITE" id="PS50082">
    <property type="entry name" value="WD_REPEATS_2"/>
    <property type="match status" value="2"/>
</dbReference>
<keyword evidence="1" id="KW-0853">WD repeat</keyword>
<feature type="compositionally biased region" description="Basic and acidic residues" evidence="2">
    <location>
        <begin position="154"/>
        <end position="164"/>
    </location>
</feature>
<name>A0A9P3H8J8_9FUNG</name>
<dbReference type="EMBL" id="BQFW01000006">
    <property type="protein sequence ID" value="GJJ72104.1"/>
    <property type="molecule type" value="Genomic_DNA"/>
</dbReference>
<evidence type="ECO:0000313" key="4">
    <source>
        <dbReference type="Proteomes" id="UP000827284"/>
    </source>
</evidence>
<feature type="compositionally biased region" description="Basic residues" evidence="2">
    <location>
        <begin position="313"/>
        <end position="327"/>
    </location>
</feature>
<dbReference type="OrthoDB" id="1897642at2759"/>
<feature type="region of interest" description="Disordered" evidence="2">
    <location>
        <begin position="1"/>
        <end position="45"/>
    </location>
</feature>
<evidence type="ECO:0000256" key="1">
    <source>
        <dbReference type="PROSITE-ProRule" id="PRU00221"/>
    </source>
</evidence>
<feature type="compositionally biased region" description="Low complexity" evidence="2">
    <location>
        <begin position="194"/>
        <end position="208"/>
    </location>
</feature>
<dbReference type="Gene3D" id="2.130.10.10">
    <property type="entry name" value="YVTN repeat-like/Quinoprotein amine dehydrogenase"/>
    <property type="match status" value="1"/>
</dbReference>
<dbReference type="PANTHER" id="PTHR47232:SF1">
    <property type="entry name" value="TRANSDUCIN FAMILY PROTEIN _ WD-40 REPEAT FAMILY PROTEIN"/>
    <property type="match status" value="1"/>
</dbReference>
<dbReference type="InterPro" id="IPR001680">
    <property type="entry name" value="WD40_rpt"/>
</dbReference>